<dbReference type="OrthoDB" id="636685at2759"/>
<dbReference type="CDD" id="cd23645">
    <property type="entry name" value="HFD_Dpb3-like"/>
    <property type="match status" value="1"/>
</dbReference>
<reference evidence="5" key="1">
    <citation type="journal article" date="2020" name="Fungal Divers.">
        <title>Resolving the Mortierellaceae phylogeny through synthesis of multi-gene phylogenetics and phylogenomics.</title>
        <authorList>
            <person name="Vandepol N."/>
            <person name="Liber J."/>
            <person name="Desiro A."/>
            <person name="Na H."/>
            <person name="Kennedy M."/>
            <person name="Barry K."/>
            <person name="Grigoriev I.V."/>
            <person name="Miller A.N."/>
            <person name="O'Donnell K."/>
            <person name="Stajich J.E."/>
            <person name="Bonito G."/>
        </authorList>
    </citation>
    <scope>NUCLEOTIDE SEQUENCE</scope>
    <source>
        <strain evidence="5">KOD1015</strain>
    </source>
</reference>
<dbReference type="InterPro" id="IPR009072">
    <property type="entry name" value="Histone-fold"/>
</dbReference>
<accession>A0A9P6KF81</accession>
<keyword evidence="6" id="KW-1185">Reference proteome</keyword>
<dbReference type="EMBL" id="JAABOA010000963">
    <property type="protein sequence ID" value="KAF9582683.1"/>
    <property type="molecule type" value="Genomic_DNA"/>
</dbReference>
<sequence length="225" mass="24301">MPPKKSTASTGRVQKKAPKKSGASTSASASASLANTVTSAYFSGEVKGATQLPVARIKRIVKEDADVSMVSNDAVFLISMATELFLASFANKAYNIAKLEKRKAVSYKDLATAVSRYEWLEFLQDVVPRTMPLSAAIEKQKVAKEKAEQVETEDPEDEGQDQGQNESSNDSSDDEGDKEEDGEEEEEEDGQESNGEAESRSLTGASSSRPDSDDELSEPEGMDED</sequence>
<evidence type="ECO:0000256" key="1">
    <source>
        <dbReference type="ARBA" id="ARBA00004123"/>
    </source>
</evidence>
<dbReference type="InterPro" id="IPR003958">
    <property type="entry name" value="CBFA_NFYB_domain"/>
</dbReference>
<evidence type="ECO:0000259" key="4">
    <source>
        <dbReference type="Pfam" id="PF00808"/>
    </source>
</evidence>
<dbReference type="GO" id="GO:0008623">
    <property type="term" value="C:CHRAC"/>
    <property type="evidence" value="ECO:0007669"/>
    <property type="project" value="TreeGrafter"/>
</dbReference>
<organism evidence="5 6">
    <name type="scientific">Lunasporangiospora selenospora</name>
    <dbReference type="NCBI Taxonomy" id="979761"/>
    <lineage>
        <taxon>Eukaryota</taxon>
        <taxon>Fungi</taxon>
        <taxon>Fungi incertae sedis</taxon>
        <taxon>Mucoromycota</taxon>
        <taxon>Mortierellomycotina</taxon>
        <taxon>Mortierellomycetes</taxon>
        <taxon>Mortierellales</taxon>
        <taxon>Mortierellaceae</taxon>
        <taxon>Lunasporangiospora</taxon>
    </lineage>
</organism>
<dbReference type="Gene3D" id="1.10.20.10">
    <property type="entry name" value="Histone, subunit A"/>
    <property type="match status" value="1"/>
</dbReference>
<evidence type="ECO:0000256" key="2">
    <source>
        <dbReference type="ARBA" id="ARBA00023242"/>
    </source>
</evidence>
<gene>
    <name evidence="5" type="ORF">BGW38_010894</name>
</gene>
<feature type="region of interest" description="Disordered" evidence="3">
    <location>
        <begin position="1"/>
        <end position="28"/>
    </location>
</feature>
<feature type="compositionally biased region" description="Polar residues" evidence="3">
    <location>
        <begin position="200"/>
        <end position="209"/>
    </location>
</feature>
<evidence type="ECO:0000313" key="6">
    <source>
        <dbReference type="Proteomes" id="UP000780801"/>
    </source>
</evidence>
<feature type="region of interest" description="Disordered" evidence="3">
    <location>
        <begin position="144"/>
        <end position="225"/>
    </location>
</feature>
<dbReference type="InterPro" id="IPR050568">
    <property type="entry name" value="Transcr_DNA_Rep_Reg"/>
</dbReference>
<dbReference type="SUPFAM" id="SSF47113">
    <property type="entry name" value="Histone-fold"/>
    <property type="match status" value="1"/>
</dbReference>
<evidence type="ECO:0000313" key="5">
    <source>
        <dbReference type="EMBL" id="KAF9582683.1"/>
    </source>
</evidence>
<proteinExistence type="predicted"/>
<name>A0A9P6KF81_9FUNG</name>
<dbReference type="PANTHER" id="PTHR10252">
    <property type="entry name" value="HISTONE-LIKE TRANSCRIPTION FACTOR CCAAT-RELATED"/>
    <property type="match status" value="1"/>
</dbReference>
<keyword evidence="2" id="KW-0539">Nucleus</keyword>
<feature type="compositionally biased region" description="Acidic residues" evidence="3">
    <location>
        <begin position="171"/>
        <end position="191"/>
    </location>
</feature>
<protein>
    <recommendedName>
        <fullName evidence="4">Transcription factor CBF/NF-Y/archaeal histone domain-containing protein</fullName>
    </recommendedName>
</protein>
<feature type="compositionally biased region" description="Low complexity" evidence="3">
    <location>
        <begin position="161"/>
        <end position="170"/>
    </location>
</feature>
<feature type="compositionally biased region" description="Acidic residues" evidence="3">
    <location>
        <begin position="212"/>
        <end position="225"/>
    </location>
</feature>
<comment type="subcellular location">
    <subcellularLocation>
        <location evidence="1">Nucleus</location>
    </subcellularLocation>
</comment>
<dbReference type="AlphaFoldDB" id="A0A9P6KF81"/>
<dbReference type="GO" id="GO:0006261">
    <property type="term" value="P:DNA-templated DNA replication"/>
    <property type="evidence" value="ECO:0007669"/>
    <property type="project" value="TreeGrafter"/>
</dbReference>
<comment type="caution">
    <text evidence="5">The sequence shown here is derived from an EMBL/GenBank/DDBJ whole genome shotgun (WGS) entry which is preliminary data.</text>
</comment>
<feature type="compositionally biased region" description="Acidic residues" evidence="3">
    <location>
        <begin position="150"/>
        <end position="160"/>
    </location>
</feature>
<feature type="domain" description="Transcription factor CBF/NF-Y/archaeal histone" evidence="4">
    <location>
        <begin position="51"/>
        <end position="114"/>
    </location>
</feature>
<dbReference type="PANTHER" id="PTHR10252:SF54">
    <property type="entry name" value="CHROMATIN ACCESSIBILITY COMPLEX PROTEIN 1"/>
    <property type="match status" value="1"/>
</dbReference>
<evidence type="ECO:0000256" key="3">
    <source>
        <dbReference type="SAM" id="MobiDB-lite"/>
    </source>
</evidence>
<dbReference type="GO" id="GO:0046982">
    <property type="term" value="F:protein heterodimerization activity"/>
    <property type="evidence" value="ECO:0007669"/>
    <property type="project" value="InterPro"/>
</dbReference>
<dbReference type="Pfam" id="PF00808">
    <property type="entry name" value="CBFD_NFYB_HMF"/>
    <property type="match status" value="1"/>
</dbReference>
<feature type="compositionally biased region" description="Polar residues" evidence="3">
    <location>
        <begin position="1"/>
        <end position="12"/>
    </location>
</feature>
<dbReference type="Proteomes" id="UP000780801">
    <property type="component" value="Unassembled WGS sequence"/>
</dbReference>